<dbReference type="EMBL" id="CP016286">
    <property type="protein sequence ID" value="ANP86510.1"/>
    <property type="molecule type" value="Genomic_DNA"/>
</dbReference>
<dbReference type="Proteomes" id="UP000092691">
    <property type="component" value="Chromosome"/>
</dbReference>
<name>A0A1B1C9U8_RHILE</name>
<gene>
    <name evidence="1" type="ORF">BA011_12760</name>
</gene>
<accession>A0A1B1C9U8</accession>
<organism evidence="1 2">
    <name type="scientific">Rhizobium leguminosarum</name>
    <dbReference type="NCBI Taxonomy" id="384"/>
    <lineage>
        <taxon>Bacteria</taxon>
        <taxon>Pseudomonadati</taxon>
        <taxon>Pseudomonadota</taxon>
        <taxon>Alphaproteobacteria</taxon>
        <taxon>Hyphomicrobiales</taxon>
        <taxon>Rhizobiaceae</taxon>
        <taxon>Rhizobium/Agrobacterium group</taxon>
        <taxon>Rhizobium</taxon>
    </lineage>
</organism>
<dbReference type="RefSeq" id="WP_065280741.1">
    <property type="nucleotide sequence ID" value="NZ_CP016286.1"/>
</dbReference>
<proteinExistence type="predicted"/>
<evidence type="ECO:0000313" key="1">
    <source>
        <dbReference type="EMBL" id="ANP86510.1"/>
    </source>
</evidence>
<reference evidence="1 2" key="1">
    <citation type="submission" date="2016-06" db="EMBL/GenBank/DDBJ databases">
        <title>Microsymbionts genomes from the relict species Vavilovia formosa.</title>
        <authorList>
            <person name="Chirak E."/>
            <person name="Kimeklis A."/>
            <person name="Andronov E."/>
        </authorList>
    </citation>
    <scope>NUCLEOTIDE SEQUENCE [LARGE SCALE GENOMIC DNA]</scope>
    <source>
        <strain evidence="1 2">Vaf10</strain>
    </source>
</reference>
<dbReference type="AlphaFoldDB" id="A0A1B1C9U8"/>
<sequence length="73" mass="8244">MTKFVVGDRIKVREGAELKFPDHFKKVGKVVETADIPAYGDVIRVHWTGQPEPEAAFSESALFDLVEDTQLRK</sequence>
<evidence type="ECO:0008006" key="3">
    <source>
        <dbReference type="Google" id="ProtNLM"/>
    </source>
</evidence>
<protein>
    <recommendedName>
        <fullName evidence="3">DUF2158 domain-containing protein</fullName>
    </recommendedName>
</protein>
<evidence type="ECO:0000313" key="2">
    <source>
        <dbReference type="Proteomes" id="UP000092691"/>
    </source>
</evidence>